<reference evidence="3 4" key="1">
    <citation type="submission" date="2018-11" db="EMBL/GenBank/DDBJ databases">
        <title>Genomic Encyclopedia of Type Strains, Phase IV (KMG-IV): sequencing the most valuable type-strain genomes for metagenomic binning, comparative biology and taxonomic classification.</title>
        <authorList>
            <person name="Goeker M."/>
        </authorList>
    </citation>
    <scope>NUCLEOTIDE SEQUENCE [LARGE SCALE GENOMIC DNA]</scope>
    <source>
        <strain evidence="3 4">DSM 16974</strain>
    </source>
</reference>
<dbReference type="Gene3D" id="2.60.200.20">
    <property type="match status" value="1"/>
</dbReference>
<evidence type="ECO:0000256" key="1">
    <source>
        <dbReference type="SAM" id="MobiDB-lite"/>
    </source>
</evidence>
<proteinExistence type="predicted"/>
<sequence>MNLQLRMIKTPEGASLPQQQFSFDQHGGTIGRGPDNHWVLPDPARILSARHCEFTVEQGRFQLIDHSTNGTFINGSSEPLGKGVVTTINHGDQVEIGDYTFAIDLLNAEAGSLDASPFATEPAPEEHPATPFSVDDPFACDPFDAGPVADPSRDSLDPLQMLDGASGAEREPWHNESTALYPGPGEGAFSDSESKWQDPSVDAIHWPEAHQEQLIPTDWLEPVGRESDSASPQIDREPEWAAGPQPTDAQLWDEPAGHDGNAIQEVPGPVVTPQPGKRPSPDRPTPVSRAEPVEVTSTQSSAGPMSPRTSEALFSAMGVDLDRLSPEARGELEPLIGTMMREVIEGLMQVLRSRASIKNEFRMNVTTIQPVENNPLKFSADVDEALENIFVRRSQAYKEPLQAIREGFQEIAEHQLAMISGMRRAFEHMLKEFDPDRFEANANSQQKPSVIPPLRKARYWDNYRAHYRGLSDNMERSFQQIFGDEFVQAYQDQLRRLSALRP</sequence>
<dbReference type="InterPro" id="IPR046883">
    <property type="entry name" value="T6SS_FHA_C"/>
</dbReference>
<feature type="region of interest" description="Disordered" evidence="1">
    <location>
        <begin position="212"/>
        <end position="308"/>
    </location>
</feature>
<dbReference type="PROSITE" id="PS50006">
    <property type="entry name" value="FHA_DOMAIN"/>
    <property type="match status" value="1"/>
</dbReference>
<dbReference type="Pfam" id="PF00498">
    <property type="entry name" value="FHA"/>
    <property type="match status" value="1"/>
</dbReference>
<feature type="region of interest" description="Disordered" evidence="1">
    <location>
        <begin position="167"/>
        <end position="199"/>
    </location>
</feature>
<dbReference type="CDD" id="cd00060">
    <property type="entry name" value="FHA"/>
    <property type="match status" value="1"/>
</dbReference>
<dbReference type="Proteomes" id="UP000273643">
    <property type="component" value="Unassembled WGS sequence"/>
</dbReference>
<name>A0A3N1NQN8_9GAMM</name>
<evidence type="ECO:0000259" key="2">
    <source>
        <dbReference type="PROSITE" id="PS50006"/>
    </source>
</evidence>
<dbReference type="InterPro" id="IPR017735">
    <property type="entry name" value="T6SS_FHA"/>
</dbReference>
<feature type="compositionally biased region" description="Pro residues" evidence="1">
    <location>
        <begin position="270"/>
        <end position="284"/>
    </location>
</feature>
<feature type="compositionally biased region" description="Basic and acidic residues" evidence="1">
    <location>
        <begin position="223"/>
        <end position="239"/>
    </location>
</feature>
<gene>
    <name evidence="3" type="ORF">EDC38_2742</name>
</gene>
<feature type="compositionally biased region" description="Polar residues" evidence="1">
    <location>
        <begin position="295"/>
        <end position="308"/>
    </location>
</feature>
<organism evidence="3 4">
    <name type="scientific">Marinimicrobium koreense</name>
    <dbReference type="NCBI Taxonomy" id="306545"/>
    <lineage>
        <taxon>Bacteria</taxon>
        <taxon>Pseudomonadati</taxon>
        <taxon>Pseudomonadota</taxon>
        <taxon>Gammaproteobacteria</taxon>
        <taxon>Cellvibrionales</taxon>
        <taxon>Cellvibrionaceae</taxon>
        <taxon>Marinimicrobium</taxon>
    </lineage>
</organism>
<comment type="caution">
    <text evidence="3">The sequence shown here is derived from an EMBL/GenBank/DDBJ whole genome shotgun (WGS) entry which is preliminary data.</text>
</comment>
<dbReference type="SUPFAM" id="SSF49879">
    <property type="entry name" value="SMAD/FHA domain"/>
    <property type="match status" value="1"/>
</dbReference>
<dbReference type="SMART" id="SM00240">
    <property type="entry name" value="FHA"/>
    <property type="match status" value="1"/>
</dbReference>
<feature type="domain" description="FHA" evidence="2">
    <location>
        <begin position="28"/>
        <end position="78"/>
    </location>
</feature>
<dbReference type="EMBL" id="RJUK01000002">
    <property type="protein sequence ID" value="ROQ18515.1"/>
    <property type="molecule type" value="Genomic_DNA"/>
</dbReference>
<dbReference type="AlphaFoldDB" id="A0A3N1NQN8"/>
<dbReference type="InterPro" id="IPR008984">
    <property type="entry name" value="SMAD_FHA_dom_sf"/>
</dbReference>
<dbReference type="Pfam" id="PF20232">
    <property type="entry name" value="T6SS_FHA_C"/>
    <property type="match status" value="1"/>
</dbReference>
<dbReference type="RefSeq" id="WP_170162936.1">
    <property type="nucleotide sequence ID" value="NZ_RJUK01000002.1"/>
</dbReference>
<evidence type="ECO:0000313" key="3">
    <source>
        <dbReference type="EMBL" id="ROQ18515.1"/>
    </source>
</evidence>
<dbReference type="InterPro" id="IPR000253">
    <property type="entry name" value="FHA_dom"/>
</dbReference>
<evidence type="ECO:0000313" key="4">
    <source>
        <dbReference type="Proteomes" id="UP000273643"/>
    </source>
</evidence>
<accession>A0A3N1NQN8</accession>
<dbReference type="NCBIfam" id="TIGR03354">
    <property type="entry name" value="VI_FHA"/>
    <property type="match status" value="1"/>
</dbReference>
<protein>
    <submittedName>
        <fullName evidence="3">FHA domain protein</fullName>
    </submittedName>
</protein>
<keyword evidence="4" id="KW-1185">Reference proteome</keyword>